<comment type="caution">
    <text evidence="2">The sequence shown here is derived from an EMBL/GenBank/DDBJ whole genome shotgun (WGS) entry which is preliminary data.</text>
</comment>
<evidence type="ECO:0008006" key="4">
    <source>
        <dbReference type="Google" id="ProtNLM"/>
    </source>
</evidence>
<reference evidence="2 3" key="1">
    <citation type="journal article" date="2024" name="Science">
        <title>Giant polyketide synthase enzymes in the biosynthesis of giant marine polyether toxins.</title>
        <authorList>
            <person name="Fallon T.R."/>
            <person name="Shende V.V."/>
            <person name="Wierzbicki I.H."/>
            <person name="Pendleton A.L."/>
            <person name="Watervoot N.F."/>
            <person name="Auber R.P."/>
            <person name="Gonzalez D.J."/>
            <person name="Wisecaver J.H."/>
            <person name="Moore B.S."/>
        </authorList>
    </citation>
    <scope>NUCLEOTIDE SEQUENCE [LARGE SCALE GENOMIC DNA]</scope>
    <source>
        <strain evidence="2 3">12B1</strain>
    </source>
</reference>
<dbReference type="GO" id="GO:0005634">
    <property type="term" value="C:nucleus"/>
    <property type="evidence" value="ECO:0007669"/>
    <property type="project" value="TreeGrafter"/>
</dbReference>
<accession>A0AB34JF25</accession>
<evidence type="ECO:0000313" key="3">
    <source>
        <dbReference type="Proteomes" id="UP001515480"/>
    </source>
</evidence>
<evidence type="ECO:0000313" key="2">
    <source>
        <dbReference type="EMBL" id="KAL1520144.1"/>
    </source>
</evidence>
<keyword evidence="3" id="KW-1185">Reference proteome</keyword>
<dbReference type="EMBL" id="JBGBPQ010000009">
    <property type="protein sequence ID" value="KAL1520144.1"/>
    <property type="molecule type" value="Genomic_DNA"/>
</dbReference>
<sequence>MAKGGDFSKRKQKVGKKKLAPTSATSTRFHAKSVSITAQSVSVEKHGPTSARHLTAAELLAQLHHYSDSVRHGALGALTELLGRHADALLHHAPLLLERAALLASDASHRVRVASHALLRAALPTLRHAAVLGAHEAALALWLQALLSHPDAAVRADALPLLQLMLQHCPSPLAPPPPPLLGGLADLLATAPPASSAARPHAIFDGRLAILAALRALVRAQRRHGGAAAAARTEWAAAAAPLAAWRGAAWGVEAAARSREGLRGGGGGGGGEGEGMVAFPPLLMRCWLEAAAAAGDEAGGGRGAALECAAAVVGCCRALWLLEEGGEEVRAALLPLLRRHVAPQVPVEAHPAAGKAEEEALHRLNVQLVDLFAHVLPSLSSDGDSLPSPQPAPSDAPALRVRLVRFLVSQLDRLDGERGAAPLLAAASLLLRRAAADDATTAALHLSLLALWQRAPPTDGCRLPLLRILAAAVLPPRLAAEAAAPLAAAEAEAWVRSLPRLLWEVGGADERLAEEVLRTLVAVGRGGGGMLCLAKAIEPYFCARPIDATRPPVYGPYVQASPKLRRLALHLLHFLQPLPASLLASLARCGAHSPHLVGEIALAVESAGGEAASVDDQISMALTLATNVGEASGAAGEGWGACVGVLRRLIARHGEGARLAICEFCRADVADGESSDARVADAQAVRARLITALEA</sequence>
<evidence type="ECO:0000256" key="1">
    <source>
        <dbReference type="SAM" id="MobiDB-lite"/>
    </source>
</evidence>
<dbReference type="Proteomes" id="UP001515480">
    <property type="component" value="Unassembled WGS sequence"/>
</dbReference>
<protein>
    <recommendedName>
        <fullName evidence="4">Pre-rRNA-processing protein Ipi1 N-terminal domain-containing protein</fullName>
    </recommendedName>
</protein>
<dbReference type="PANTHER" id="PTHR16056:SF2">
    <property type="entry name" value="TESTIS-EXPRESSED PROTEIN 10"/>
    <property type="match status" value="1"/>
</dbReference>
<dbReference type="InterPro" id="IPR016024">
    <property type="entry name" value="ARM-type_fold"/>
</dbReference>
<dbReference type="InterPro" id="IPR011989">
    <property type="entry name" value="ARM-like"/>
</dbReference>
<gene>
    <name evidence="2" type="ORF">AB1Y20_023616</name>
</gene>
<feature type="compositionally biased region" description="Basic residues" evidence="1">
    <location>
        <begin position="10"/>
        <end position="19"/>
    </location>
</feature>
<proteinExistence type="predicted"/>
<organism evidence="2 3">
    <name type="scientific">Prymnesium parvum</name>
    <name type="common">Toxic golden alga</name>
    <dbReference type="NCBI Taxonomy" id="97485"/>
    <lineage>
        <taxon>Eukaryota</taxon>
        <taxon>Haptista</taxon>
        <taxon>Haptophyta</taxon>
        <taxon>Prymnesiophyceae</taxon>
        <taxon>Prymnesiales</taxon>
        <taxon>Prymnesiaceae</taxon>
        <taxon>Prymnesium</taxon>
    </lineage>
</organism>
<dbReference type="SUPFAM" id="SSF48371">
    <property type="entry name" value="ARM repeat"/>
    <property type="match status" value="1"/>
</dbReference>
<dbReference type="AlphaFoldDB" id="A0AB34JF25"/>
<dbReference type="PANTHER" id="PTHR16056">
    <property type="entry name" value="REGULATOR OF MICROTUBULE DYNAMICS PROTEIN"/>
    <property type="match status" value="1"/>
</dbReference>
<name>A0AB34JF25_PRYPA</name>
<dbReference type="Gene3D" id="1.25.10.10">
    <property type="entry name" value="Leucine-rich Repeat Variant"/>
    <property type="match status" value="1"/>
</dbReference>
<feature type="region of interest" description="Disordered" evidence="1">
    <location>
        <begin position="1"/>
        <end position="26"/>
    </location>
</feature>